<dbReference type="OrthoDB" id="3924060at2759"/>
<proteinExistence type="predicted"/>
<sequence>MTPLEVLFDEEDVSTWTFQSLRSFVGSSKKKLKVFYMNFFAWTEEDDDDDDGYQVLNKRPRTSSTPFPNTTSMSMPPSPSATTSGSQASWSMKLPNMNSIHNGTGKASSQITTAQSSNAGGNNSVGLIIFITRVAIVDQALVLERDRFGIVDNLFERGRLIEPYVHELVFGNPLDDKPTFLWFFDDTSDDKPRRIRNKPSLEAAIVILKSRAERAEATGIQVFDAPDRVTAALVPIHEVTRKVDFVQRVSFELEIDNGEESCEDECNKKLGADIVYESRNGELQLDHQPVKEEIDIKPDIKPDITWERQPQVDVESESESEEE</sequence>
<protein>
    <submittedName>
        <fullName evidence="2">Uncharacterized protein</fullName>
    </submittedName>
</protein>
<dbReference type="Proteomes" id="UP000745764">
    <property type="component" value="Unassembled WGS sequence"/>
</dbReference>
<feature type="region of interest" description="Disordered" evidence="1">
    <location>
        <begin position="286"/>
        <end position="323"/>
    </location>
</feature>
<evidence type="ECO:0000313" key="3">
    <source>
        <dbReference type="Proteomes" id="UP000745764"/>
    </source>
</evidence>
<organism evidence="2 3">
    <name type="scientific">Aureobasidium uvarum</name>
    <dbReference type="NCBI Taxonomy" id="2773716"/>
    <lineage>
        <taxon>Eukaryota</taxon>
        <taxon>Fungi</taxon>
        <taxon>Dikarya</taxon>
        <taxon>Ascomycota</taxon>
        <taxon>Pezizomycotina</taxon>
        <taxon>Dothideomycetes</taxon>
        <taxon>Dothideomycetidae</taxon>
        <taxon>Dothideales</taxon>
        <taxon>Saccotheciaceae</taxon>
        <taxon>Aureobasidium</taxon>
    </lineage>
</organism>
<name>A0A9N8KLD7_9PEZI</name>
<feature type="compositionally biased region" description="Polar residues" evidence="1">
    <location>
        <begin position="96"/>
        <end position="117"/>
    </location>
</feature>
<feature type="compositionally biased region" description="Acidic residues" evidence="1">
    <location>
        <begin position="314"/>
        <end position="323"/>
    </location>
</feature>
<dbReference type="EMBL" id="CAINUL010000014">
    <property type="protein sequence ID" value="CAD0111985.1"/>
    <property type="molecule type" value="Genomic_DNA"/>
</dbReference>
<reference evidence="2" key="1">
    <citation type="submission" date="2020-06" db="EMBL/GenBank/DDBJ databases">
        <authorList>
            <person name="Onetto C."/>
        </authorList>
    </citation>
    <scope>NUCLEOTIDE SEQUENCE</scope>
</reference>
<gene>
    <name evidence="2" type="ORF">AWRI4620_LOCUS6240</name>
</gene>
<evidence type="ECO:0000256" key="1">
    <source>
        <dbReference type="SAM" id="MobiDB-lite"/>
    </source>
</evidence>
<accession>A0A9N8KLD7</accession>
<dbReference type="AlphaFoldDB" id="A0A9N8KLD7"/>
<evidence type="ECO:0000313" key="2">
    <source>
        <dbReference type="EMBL" id="CAD0111985.1"/>
    </source>
</evidence>
<feature type="compositionally biased region" description="Low complexity" evidence="1">
    <location>
        <begin position="62"/>
        <end position="89"/>
    </location>
</feature>
<feature type="compositionally biased region" description="Basic and acidic residues" evidence="1">
    <location>
        <begin position="286"/>
        <end position="306"/>
    </location>
</feature>
<feature type="region of interest" description="Disordered" evidence="1">
    <location>
        <begin position="50"/>
        <end position="117"/>
    </location>
</feature>
<keyword evidence="3" id="KW-1185">Reference proteome</keyword>
<comment type="caution">
    <text evidence="2">The sequence shown here is derived from an EMBL/GenBank/DDBJ whole genome shotgun (WGS) entry which is preliminary data.</text>
</comment>